<dbReference type="PANTHER" id="PTHR10424:SF68">
    <property type="entry name" value="ENDOGENOUS RETROVIRUS GROUP 3 MEMBER 1 ENV POLYPROTEIN"/>
    <property type="match status" value="1"/>
</dbReference>
<dbReference type="AlphaFoldDB" id="A0A6G1B3L9"/>
<reference evidence="1 2" key="1">
    <citation type="submission" date="2019-11" db="EMBL/GenBank/DDBJ databases">
        <authorList>
            <person name="Yang C."/>
            <person name="Li F."/>
        </authorList>
    </citation>
    <scope>NUCLEOTIDE SEQUENCE [LARGE SCALE GENOMIC DNA]</scope>
    <source>
        <strain evidence="1">KB4526</strain>
        <tissue evidence="1">Muscle</tissue>
    </source>
</reference>
<accession>A0A6G1B3L9</accession>
<keyword evidence="2" id="KW-1185">Reference proteome</keyword>
<dbReference type="EMBL" id="VOAJ01002545">
    <property type="protein sequence ID" value="KAF0882103.1"/>
    <property type="molecule type" value="Genomic_DNA"/>
</dbReference>
<feature type="non-terminal residue" evidence="1">
    <location>
        <position position="1"/>
    </location>
</feature>
<dbReference type="InterPro" id="IPR018154">
    <property type="entry name" value="TLV/ENV_coat_polyprotein"/>
</dbReference>
<feature type="non-terminal residue" evidence="1">
    <location>
        <position position="208"/>
    </location>
</feature>
<organism evidence="1 2">
    <name type="scientific">Crocuta crocuta</name>
    <name type="common">Spotted hyena</name>
    <dbReference type="NCBI Taxonomy" id="9678"/>
    <lineage>
        <taxon>Eukaryota</taxon>
        <taxon>Metazoa</taxon>
        <taxon>Chordata</taxon>
        <taxon>Craniata</taxon>
        <taxon>Vertebrata</taxon>
        <taxon>Euteleostomi</taxon>
        <taxon>Mammalia</taxon>
        <taxon>Eutheria</taxon>
        <taxon>Laurasiatheria</taxon>
        <taxon>Carnivora</taxon>
        <taxon>Feliformia</taxon>
        <taxon>Hyaenidae</taxon>
        <taxon>Crocuta</taxon>
    </lineage>
</organism>
<evidence type="ECO:0000313" key="2">
    <source>
        <dbReference type="Proteomes" id="UP000475037"/>
    </source>
</evidence>
<dbReference type="Proteomes" id="UP000475037">
    <property type="component" value="Unassembled WGS sequence"/>
</dbReference>
<comment type="caution">
    <text evidence="1">The sequence shown here is derived from an EMBL/GenBank/DDBJ whole genome shotgun (WGS) entry which is preliminary data.</text>
</comment>
<sequence>LQEAWDNTDAAIEWRAPGGLYWICGKTAYTIPPSGWSGSCVLGTIRPSFFLLPLAEGEHLGVQIYGDRKAQRKQRALQIGNWKENEWPPERIIHYDGPATWAEDGSWGYRTPIYMLNRIIRLQAVVEIITNETARALNLLAKQQTKMRNAIYQNRLALDYLLASEGGVCGKFTLSNCCLQIDDEEKVREEITDRMRKVAHVPVQTRNG</sequence>
<dbReference type="CDD" id="cd09850">
    <property type="entry name" value="Ebola-like_HR1-HR2"/>
    <property type="match status" value="1"/>
</dbReference>
<dbReference type="PANTHER" id="PTHR10424">
    <property type="entry name" value="VIRAL ENVELOPE PROTEIN"/>
    <property type="match status" value="1"/>
</dbReference>
<gene>
    <name evidence="1" type="primary">Erv31_1</name>
    <name evidence="1" type="ORF">FOF47_R22055</name>
</gene>
<dbReference type="Pfam" id="PF00429">
    <property type="entry name" value="TLV_coat"/>
    <property type="match status" value="1"/>
</dbReference>
<dbReference type="Gene3D" id="1.10.287.210">
    <property type="match status" value="1"/>
</dbReference>
<protein>
    <submittedName>
        <fullName evidence="1">ENR1 protein</fullName>
    </submittedName>
</protein>
<name>A0A6G1B3L9_CROCR</name>
<dbReference type="SUPFAM" id="SSF58069">
    <property type="entry name" value="Virus ectodomain"/>
    <property type="match status" value="1"/>
</dbReference>
<evidence type="ECO:0000313" key="1">
    <source>
        <dbReference type="EMBL" id="KAF0882103.1"/>
    </source>
</evidence>
<proteinExistence type="predicted"/>